<organism evidence="1 2">
    <name type="scientific">Rhodococcus tibetensis</name>
    <dbReference type="NCBI Taxonomy" id="2965064"/>
    <lineage>
        <taxon>Bacteria</taxon>
        <taxon>Bacillati</taxon>
        <taxon>Actinomycetota</taxon>
        <taxon>Actinomycetes</taxon>
        <taxon>Mycobacteriales</taxon>
        <taxon>Nocardiaceae</taxon>
        <taxon>Rhodococcus</taxon>
    </lineage>
</organism>
<keyword evidence="2" id="KW-1185">Reference proteome</keyword>
<gene>
    <name evidence="1" type="ORF">NOF53_11835</name>
</gene>
<comment type="caution">
    <text evidence="1">The sequence shown here is derived from an EMBL/GenBank/DDBJ whole genome shotgun (WGS) entry which is preliminary data.</text>
</comment>
<evidence type="ECO:0000313" key="2">
    <source>
        <dbReference type="Proteomes" id="UP001524501"/>
    </source>
</evidence>
<name>A0ABT1QCC8_9NOCA</name>
<dbReference type="Proteomes" id="UP001524501">
    <property type="component" value="Unassembled WGS sequence"/>
</dbReference>
<proteinExistence type="predicted"/>
<protein>
    <submittedName>
        <fullName evidence="1">Uncharacterized protein</fullName>
    </submittedName>
</protein>
<reference evidence="1 2" key="1">
    <citation type="submission" date="2022-07" db="EMBL/GenBank/DDBJ databases">
        <title>Degradation activity of malathion, p-nitrophenol and potential low-temperature adaptation strategy of Rhodococcus sp. FXJ9.536.</title>
        <authorList>
            <person name="Huang J."/>
            <person name="Huang Y."/>
        </authorList>
    </citation>
    <scope>NUCLEOTIDE SEQUENCE [LARGE SCALE GENOMIC DNA]</scope>
    <source>
        <strain evidence="1 2">FXJ9.536</strain>
    </source>
</reference>
<dbReference type="EMBL" id="JANFQF010000008">
    <property type="protein sequence ID" value="MCQ4119852.1"/>
    <property type="molecule type" value="Genomic_DNA"/>
</dbReference>
<accession>A0ABT1QCC8</accession>
<sequence>MTEWTPEMQAWLEETMSRSTPLTITQEDVIKSEFRKVKLDPPTAA</sequence>
<dbReference type="RefSeq" id="WP_255968393.1">
    <property type="nucleotide sequence ID" value="NZ_JANFQF010000008.1"/>
</dbReference>
<evidence type="ECO:0000313" key="1">
    <source>
        <dbReference type="EMBL" id="MCQ4119852.1"/>
    </source>
</evidence>